<sequence length="381" mass="41823">MNMLEVKAAFPDISGAKAANVIELKHQNKQEIRASQASDTYSSSAGNDVVAAKVISLSINSRFEDTLAAKNIDKQEQSAKLRSVKETNLFNIDEVVQNVLSFVSSSLASMAKNGADKVELSYFKQQATEGVNAGIDQAKLELVGVADDKLTQNIDASQKRIIDEISKLPIDPLEYQKASDDTNVKYMQTKLDLSDGRTVRVDFGSEAFTSISDSSDGARLYTSQGSNISFSIAGEADASRSASLANLINSADELASTFYRKDMQQVYEKAIEQGYTDNDLTRLAQQSISVERNSGASAYDQVKHLNEFSNKEDMTSPKAVANYVARLMNVMESAKKELASEQEYNQVINGLVNEMKDVQVPDLLQAINRFHAFNAKFIAQE</sequence>
<dbReference type="Proteomes" id="UP001595897">
    <property type="component" value="Unassembled WGS sequence"/>
</dbReference>
<protein>
    <submittedName>
        <fullName evidence="2">DUF5610 domain-containing protein</fullName>
    </submittedName>
</protein>
<name>A0ABV9LYV9_9ALTE</name>
<accession>A0ABV9LYV9</accession>
<evidence type="ECO:0000259" key="1">
    <source>
        <dbReference type="Pfam" id="PF18433"/>
    </source>
</evidence>
<dbReference type="InterPro" id="IPR041651">
    <property type="entry name" value="DUF5610"/>
</dbReference>
<feature type="domain" description="DUF5610" evidence="1">
    <location>
        <begin position="63"/>
        <end position="167"/>
    </location>
</feature>
<reference evidence="3" key="1">
    <citation type="journal article" date="2019" name="Int. J. Syst. Evol. Microbiol.">
        <title>The Global Catalogue of Microorganisms (GCM) 10K type strain sequencing project: providing services to taxonomists for standard genome sequencing and annotation.</title>
        <authorList>
            <consortium name="The Broad Institute Genomics Platform"/>
            <consortium name="The Broad Institute Genome Sequencing Center for Infectious Disease"/>
            <person name="Wu L."/>
            <person name="Ma J."/>
        </authorList>
    </citation>
    <scope>NUCLEOTIDE SEQUENCE [LARGE SCALE GENOMIC DNA]</scope>
    <source>
        <strain evidence="3">KACC 12507</strain>
    </source>
</reference>
<organism evidence="2 3">
    <name type="scientific">Glaciecola siphonariae</name>
    <dbReference type="NCBI Taxonomy" id="521012"/>
    <lineage>
        <taxon>Bacteria</taxon>
        <taxon>Pseudomonadati</taxon>
        <taxon>Pseudomonadota</taxon>
        <taxon>Gammaproteobacteria</taxon>
        <taxon>Alteromonadales</taxon>
        <taxon>Alteromonadaceae</taxon>
        <taxon>Glaciecola</taxon>
    </lineage>
</organism>
<dbReference type="RefSeq" id="WP_382410454.1">
    <property type="nucleotide sequence ID" value="NZ_JBHSGU010000019.1"/>
</dbReference>
<evidence type="ECO:0000313" key="2">
    <source>
        <dbReference type="EMBL" id="MFC4701717.1"/>
    </source>
</evidence>
<proteinExistence type="predicted"/>
<keyword evidence="3" id="KW-1185">Reference proteome</keyword>
<dbReference type="Pfam" id="PF18433">
    <property type="entry name" value="DUF5610"/>
    <property type="match status" value="1"/>
</dbReference>
<evidence type="ECO:0000313" key="3">
    <source>
        <dbReference type="Proteomes" id="UP001595897"/>
    </source>
</evidence>
<comment type="caution">
    <text evidence="2">The sequence shown here is derived from an EMBL/GenBank/DDBJ whole genome shotgun (WGS) entry which is preliminary data.</text>
</comment>
<dbReference type="EMBL" id="JBHSGU010000019">
    <property type="protein sequence ID" value="MFC4701717.1"/>
    <property type="molecule type" value="Genomic_DNA"/>
</dbReference>
<gene>
    <name evidence="2" type="ORF">ACFO4O_16290</name>
</gene>